<comment type="similarity">
    <text evidence="3 11">Belongs to the PrsA family.</text>
</comment>
<evidence type="ECO:0000313" key="16">
    <source>
        <dbReference type="Proteomes" id="UP000067523"/>
    </source>
</evidence>
<dbReference type="PANTHER" id="PTHR47245">
    <property type="entry name" value="PEPTIDYLPROLYL ISOMERASE"/>
    <property type="match status" value="1"/>
</dbReference>
<accession>A0A0U2VHA3</accession>
<dbReference type="RefSeq" id="WP_208930108.1">
    <property type="nucleotide sequence ID" value="NZ_CP013655.1"/>
</dbReference>
<evidence type="ECO:0000256" key="11">
    <source>
        <dbReference type="HAMAP-Rule" id="MF_01145"/>
    </source>
</evidence>
<keyword evidence="6 11" id="KW-0697">Rotamase</keyword>
<evidence type="ECO:0000256" key="1">
    <source>
        <dbReference type="ARBA" id="ARBA00000971"/>
    </source>
</evidence>
<dbReference type="InterPro" id="IPR050245">
    <property type="entry name" value="PrsA_foldase"/>
</dbReference>
<evidence type="ECO:0000259" key="14">
    <source>
        <dbReference type="PROSITE" id="PS50198"/>
    </source>
</evidence>
<dbReference type="KEGG" id="erx:ATZ35_06885"/>
<evidence type="ECO:0000256" key="5">
    <source>
        <dbReference type="ARBA" id="ARBA00022729"/>
    </source>
</evidence>
<keyword evidence="7 11" id="KW-0472">Membrane</keyword>
<evidence type="ECO:0000256" key="13">
    <source>
        <dbReference type="SAM" id="SignalP"/>
    </source>
</evidence>
<protein>
    <recommendedName>
        <fullName evidence="11">Foldase protein PrsA</fullName>
        <ecNumber evidence="11">5.2.1.8</ecNumber>
    </recommendedName>
</protein>
<dbReference type="AlphaFoldDB" id="A0A0U2VHA3"/>
<feature type="region of interest" description="Disordered" evidence="12">
    <location>
        <begin position="298"/>
        <end position="350"/>
    </location>
</feature>
<dbReference type="PROSITE" id="PS51257">
    <property type="entry name" value="PROKAR_LIPOPROTEIN"/>
    <property type="match status" value="1"/>
</dbReference>
<dbReference type="EMBL" id="CP013655">
    <property type="protein sequence ID" value="ALS36891.1"/>
    <property type="molecule type" value="Genomic_DNA"/>
</dbReference>
<evidence type="ECO:0000256" key="6">
    <source>
        <dbReference type="ARBA" id="ARBA00023110"/>
    </source>
</evidence>
<dbReference type="InterPro" id="IPR000297">
    <property type="entry name" value="PPIase_PpiC"/>
</dbReference>
<comment type="catalytic activity">
    <reaction evidence="1 11">
        <text>[protein]-peptidylproline (omega=180) = [protein]-peptidylproline (omega=0)</text>
        <dbReference type="Rhea" id="RHEA:16237"/>
        <dbReference type="Rhea" id="RHEA-COMP:10747"/>
        <dbReference type="Rhea" id="RHEA-COMP:10748"/>
        <dbReference type="ChEBI" id="CHEBI:83833"/>
        <dbReference type="ChEBI" id="CHEBI:83834"/>
        <dbReference type="EC" id="5.2.1.8"/>
    </reaction>
</comment>
<dbReference type="SUPFAM" id="SSF109998">
    <property type="entry name" value="Triger factor/SurA peptide-binding domain-like"/>
    <property type="match status" value="1"/>
</dbReference>
<keyword evidence="10 11" id="KW-0449">Lipoprotein</keyword>
<sequence>MKKKLILAAAGLFSIFALAACTGGSQDIATMKGGTISVDDFYNQVKSNQQSQQTVQQMIIFKVFDQKYGKDVSDKDVQAKFDESKKSIESQGGNFADQLKQAGLTEKSYKEQIKQSLAYQAGIKAHIKITDEDLKTAWETFHPEVEAQLIQVATEDEAKEIKKQLDNGEDFAKIAKEKSTDEATKKDGGKIKFDSQTETVSEPVKTAAFKLKDGEVSEPIQATDSTGYQSTFTIVKMVKNKEKGNDMAPYKKELKKIAETAKQNDQTFTQKVVSEVLTAANVKIKDDAFKDVLAGLVETKDSAKSSDSSKKEEKESSSKEKESKSSDSEKSKDSSSKTEESSSKTEESSK</sequence>
<dbReference type="GO" id="GO:0006457">
    <property type="term" value="P:protein folding"/>
    <property type="evidence" value="ECO:0007669"/>
    <property type="project" value="UniProtKB-UniRule"/>
</dbReference>
<evidence type="ECO:0000313" key="15">
    <source>
        <dbReference type="EMBL" id="ALS36891.1"/>
    </source>
</evidence>
<dbReference type="Proteomes" id="UP000067523">
    <property type="component" value="Chromosome"/>
</dbReference>
<comment type="function">
    <text evidence="11">Plays a major role in protein secretion by helping the post-translocational extracellular folding of several secreted proteins.</text>
</comment>
<dbReference type="Pfam" id="PF00639">
    <property type="entry name" value="Rotamase"/>
    <property type="match status" value="1"/>
</dbReference>
<keyword evidence="4 11" id="KW-1003">Cell membrane</keyword>
<keyword evidence="5 11" id="KW-0732">Signal</keyword>
<dbReference type="SUPFAM" id="SSF54534">
    <property type="entry name" value="FKBP-like"/>
    <property type="match status" value="1"/>
</dbReference>
<feature type="signal peptide" evidence="13">
    <location>
        <begin position="1"/>
        <end position="19"/>
    </location>
</feature>
<feature type="chain" id="PRO_5008861170" description="Foldase protein PrsA" evidence="13">
    <location>
        <begin position="20"/>
        <end position="350"/>
    </location>
</feature>
<name>A0A0U2VHA3_9ENTE</name>
<evidence type="ECO:0000256" key="4">
    <source>
        <dbReference type="ARBA" id="ARBA00022475"/>
    </source>
</evidence>
<proteinExistence type="inferred from homology"/>
<evidence type="ECO:0000256" key="7">
    <source>
        <dbReference type="ARBA" id="ARBA00023136"/>
    </source>
</evidence>
<dbReference type="GO" id="GO:0003755">
    <property type="term" value="F:peptidyl-prolyl cis-trans isomerase activity"/>
    <property type="evidence" value="ECO:0007669"/>
    <property type="project" value="UniProtKB-UniRule"/>
</dbReference>
<keyword evidence="8 11" id="KW-0564">Palmitate</keyword>
<evidence type="ECO:0000256" key="10">
    <source>
        <dbReference type="ARBA" id="ARBA00023288"/>
    </source>
</evidence>
<evidence type="ECO:0000256" key="8">
    <source>
        <dbReference type="ARBA" id="ARBA00023139"/>
    </source>
</evidence>
<dbReference type="InterPro" id="IPR023059">
    <property type="entry name" value="Foldase_PrsA"/>
</dbReference>
<dbReference type="HAMAP" id="MF_01145">
    <property type="entry name" value="Foldase_PrsA"/>
    <property type="match status" value="1"/>
</dbReference>
<reference evidence="16" key="1">
    <citation type="submission" date="2015-12" db="EMBL/GenBank/DDBJ databases">
        <authorList>
            <person name="Lauer A."/>
            <person name="Humrighouse B."/>
            <person name="Loparev V."/>
            <person name="Shewmaker P.L."/>
            <person name="Whitney A.M."/>
            <person name="McLaughlin R.W."/>
        </authorList>
    </citation>
    <scope>NUCLEOTIDE SEQUENCE [LARGE SCALE GENOMIC DNA]</scope>
    <source>
        <strain evidence="16">LMG 26678</strain>
    </source>
</reference>
<organism evidence="15 16">
    <name type="scientific">Enterococcus rotai</name>
    <dbReference type="NCBI Taxonomy" id="118060"/>
    <lineage>
        <taxon>Bacteria</taxon>
        <taxon>Bacillati</taxon>
        <taxon>Bacillota</taxon>
        <taxon>Bacilli</taxon>
        <taxon>Lactobacillales</taxon>
        <taxon>Enterococcaceae</taxon>
        <taxon>Enterococcus</taxon>
    </lineage>
</organism>
<comment type="subcellular location">
    <subcellularLocation>
        <location evidence="2 11">Cell membrane</location>
        <topology evidence="2 11">Lipid-anchor</topology>
    </subcellularLocation>
</comment>
<evidence type="ECO:0000256" key="9">
    <source>
        <dbReference type="ARBA" id="ARBA00023235"/>
    </source>
</evidence>
<dbReference type="EC" id="5.2.1.8" evidence="11"/>
<dbReference type="PANTHER" id="PTHR47245:SF1">
    <property type="entry name" value="FOLDASE PROTEIN PRSA"/>
    <property type="match status" value="1"/>
</dbReference>
<evidence type="ECO:0000256" key="12">
    <source>
        <dbReference type="SAM" id="MobiDB-lite"/>
    </source>
</evidence>
<keyword evidence="16" id="KW-1185">Reference proteome</keyword>
<dbReference type="STRING" id="118060.ATZ35_06885"/>
<evidence type="ECO:0000256" key="2">
    <source>
        <dbReference type="ARBA" id="ARBA00004193"/>
    </source>
</evidence>
<dbReference type="PROSITE" id="PS50198">
    <property type="entry name" value="PPIC_PPIASE_2"/>
    <property type="match status" value="1"/>
</dbReference>
<dbReference type="InterPro" id="IPR027304">
    <property type="entry name" value="Trigger_fact/SurA_dom_sf"/>
</dbReference>
<gene>
    <name evidence="11" type="primary">prsA</name>
    <name evidence="15" type="ORF">ATZ35_06885</name>
</gene>
<dbReference type="InterPro" id="IPR046357">
    <property type="entry name" value="PPIase_dom_sf"/>
</dbReference>
<feature type="domain" description="PpiC" evidence="14">
    <location>
        <begin position="142"/>
        <end position="223"/>
    </location>
</feature>
<dbReference type="Gene3D" id="1.10.4030.10">
    <property type="entry name" value="Porin chaperone SurA, peptide-binding domain"/>
    <property type="match status" value="1"/>
</dbReference>
<dbReference type="GO" id="GO:0005886">
    <property type="term" value="C:plasma membrane"/>
    <property type="evidence" value="ECO:0007669"/>
    <property type="project" value="UniProtKB-SubCell"/>
</dbReference>
<keyword evidence="9 11" id="KW-0413">Isomerase</keyword>
<evidence type="ECO:0000256" key="3">
    <source>
        <dbReference type="ARBA" id="ARBA00006071"/>
    </source>
</evidence>
<dbReference type="Gene3D" id="3.10.50.40">
    <property type="match status" value="1"/>
</dbReference>